<dbReference type="FunFam" id="2.10.150.10:FF:000001">
    <property type="entry name" value="Urease subunit beta"/>
    <property type="match status" value="1"/>
</dbReference>
<dbReference type="InterPro" id="IPR002019">
    <property type="entry name" value="Urease_beta-like"/>
</dbReference>
<sequence>MNLTPREKDKLLVAMAAIVARNRLSRGVKLNHPEAVALITDFVVEGARDGRTVAELMEAGAHVVSAEQCMDGIAEMIHDIQVEATFPDGTKLVTVHHPIRGAASELAAGEVIAAEGDIELNAGAETVSVTVANTGDRPIQVGSHYHFFETNPALDFDRAAARGMRLDIASGTAVRFEPGQTRTVTLVPLSGARKVFGFRQDVMGGL</sequence>
<dbReference type="HAMAP" id="MF_01954">
    <property type="entry name" value="Urease_beta"/>
    <property type="match status" value="1"/>
</dbReference>
<evidence type="ECO:0000256" key="6">
    <source>
        <dbReference type="HAMAP-Rule" id="MF_01954"/>
    </source>
</evidence>
<dbReference type="KEGG" id="cmet:K6K41_27730"/>
<proteinExistence type="inferred from homology"/>
<dbReference type="NCBIfam" id="NF009682">
    <property type="entry name" value="PRK13203.1"/>
    <property type="match status" value="1"/>
</dbReference>
<dbReference type="InterPro" id="IPR050069">
    <property type="entry name" value="Urease_subunit"/>
</dbReference>
<dbReference type="GO" id="GO:0043419">
    <property type="term" value="P:urea catabolic process"/>
    <property type="evidence" value="ECO:0007669"/>
    <property type="project" value="UniProtKB-UniRule"/>
</dbReference>
<dbReference type="InterPro" id="IPR036461">
    <property type="entry name" value="Urease_betasu_sf"/>
</dbReference>
<dbReference type="InterPro" id="IPR008223">
    <property type="entry name" value="Urease_gamma-beta_su"/>
</dbReference>
<comment type="catalytic activity">
    <reaction evidence="4 5">
        <text>urea + 2 H2O + H(+) = hydrogencarbonate + 2 NH4(+)</text>
        <dbReference type="Rhea" id="RHEA:20557"/>
        <dbReference type="ChEBI" id="CHEBI:15377"/>
        <dbReference type="ChEBI" id="CHEBI:15378"/>
        <dbReference type="ChEBI" id="CHEBI:16199"/>
        <dbReference type="ChEBI" id="CHEBI:17544"/>
        <dbReference type="ChEBI" id="CHEBI:28938"/>
        <dbReference type="EC" id="3.5.1.5"/>
    </reaction>
</comment>
<dbReference type="EC" id="3.5.1.5" evidence="5"/>
<dbReference type="NCBIfam" id="NF009671">
    <property type="entry name" value="PRK13192.1"/>
    <property type="match status" value="1"/>
</dbReference>
<dbReference type="PIRSF" id="PIRSF001225">
    <property type="entry name" value="Urease_gammabeta"/>
    <property type="match status" value="1"/>
</dbReference>
<dbReference type="PANTHER" id="PTHR33569:SF1">
    <property type="entry name" value="UREASE"/>
    <property type="match status" value="1"/>
</dbReference>
<dbReference type="NCBIfam" id="TIGR00193">
    <property type="entry name" value="urease_gam"/>
    <property type="match status" value="1"/>
</dbReference>
<evidence type="ECO:0000313" key="7">
    <source>
        <dbReference type="EMBL" id="QZO00245.1"/>
    </source>
</evidence>
<protein>
    <recommendedName>
        <fullName evidence="5 6">Multifunctional fusion protein</fullName>
    </recommendedName>
    <domain>
        <recommendedName>
            <fullName evidence="5">Urease subunit gamma</fullName>
            <ecNumber evidence="5">3.5.1.5</ecNumber>
        </recommendedName>
        <alternativeName>
            <fullName evidence="5">Urea amidohydrolase subunit gamma</fullName>
        </alternativeName>
    </domain>
    <domain>
        <recommendedName>
            <fullName evidence="6">Urease subunit beta</fullName>
        </recommendedName>
        <alternativeName>
            <fullName evidence="6">Urea amidohydrolase subunit beta</fullName>
        </alternativeName>
    </domain>
</protein>
<evidence type="ECO:0000256" key="5">
    <source>
        <dbReference type="HAMAP-Rule" id="MF_00739"/>
    </source>
</evidence>
<evidence type="ECO:0000256" key="2">
    <source>
        <dbReference type="ARBA" id="ARBA00022490"/>
    </source>
</evidence>
<dbReference type="GO" id="GO:0016151">
    <property type="term" value="F:nickel cation binding"/>
    <property type="evidence" value="ECO:0007669"/>
    <property type="project" value="InterPro"/>
</dbReference>
<accession>A0A9E6UPX3</accession>
<dbReference type="GO" id="GO:0009039">
    <property type="term" value="F:urease activity"/>
    <property type="evidence" value="ECO:0007669"/>
    <property type="project" value="UniProtKB-UniRule"/>
</dbReference>
<evidence type="ECO:0000256" key="4">
    <source>
        <dbReference type="ARBA" id="ARBA00047778"/>
    </source>
</evidence>
<evidence type="ECO:0000256" key="3">
    <source>
        <dbReference type="ARBA" id="ARBA00022801"/>
    </source>
</evidence>
<gene>
    <name evidence="5" type="primary">ureA</name>
    <name evidence="6" type="synonym">ureB</name>
    <name evidence="7" type="ORF">K6K41_27730</name>
</gene>
<comment type="pathway">
    <text evidence="1 5">Nitrogen metabolism; urea degradation; CO(2) and NH(3) from urea (urease route): step 1/1.</text>
</comment>
<dbReference type="CDD" id="cd00407">
    <property type="entry name" value="Urease_beta"/>
    <property type="match status" value="1"/>
</dbReference>
<comment type="similarity">
    <text evidence="6">Belongs to the urease beta subunit family.</text>
</comment>
<dbReference type="EMBL" id="CP081869">
    <property type="protein sequence ID" value="QZO00245.1"/>
    <property type="molecule type" value="Genomic_DNA"/>
</dbReference>
<dbReference type="HAMAP" id="MF_00739">
    <property type="entry name" value="Urease_gamma"/>
    <property type="match status" value="1"/>
</dbReference>
<keyword evidence="3 5" id="KW-0378">Hydrolase</keyword>
<dbReference type="Proteomes" id="UP000825701">
    <property type="component" value="Chromosome"/>
</dbReference>
<keyword evidence="2 5" id="KW-0963">Cytoplasm</keyword>
<dbReference type="InterPro" id="IPR012010">
    <property type="entry name" value="Urease_gamma"/>
</dbReference>
<organism evidence="7 8">
    <name type="scientific">Chenggangzhangella methanolivorans</name>
    <dbReference type="NCBI Taxonomy" id="1437009"/>
    <lineage>
        <taxon>Bacteria</taxon>
        <taxon>Pseudomonadati</taxon>
        <taxon>Pseudomonadota</taxon>
        <taxon>Alphaproteobacteria</taxon>
        <taxon>Hyphomicrobiales</taxon>
        <taxon>Methylopilaceae</taxon>
        <taxon>Chenggangzhangella</taxon>
    </lineage>
</organism>
<evidence type="ECO:0000313" key="8">
    <source>
        <dbReference type="Proteomes" id="UP000825701"/>
    </source>
</evidence>
<dbReference type="InterPro" id="IPR036463">
    <property type="entry name" value="Urease_gamma_sf"/>
</dbReference>
<dbReference type="Gene3D" id="2.10.150.10">
    <property type="entry name" value="Urease, beta subunit"/>
    <property type="match status" value="1"/>
</dbReference>
<dbReference type="SUPFAM" id="SSF54111">
    <property type="entry name" value="Urease, gamma-subunit"/>
    <property type="match status" value="1"/>
</dbReference>
<dbReference type="Pfam" id="PF00699">
    <property type="entry name" value="Urease_beta"/>
    <property type="match status" value="1"/>
</dbReference>
<dbReference type="NCBIfam" id="TIGR00192">
    <property type="entry name" value="urease_beta"/>
    <property type="match status" value="1"/>
</dbReference>
<keyword evidence="8" id="KW-1185">Reference proteome</keyword>
<dbReference type="NCBIfam" id="NF009712">
    <property type="entry name" value="PRK13241.1"/>
    <property type="match status" value="1"/>
</dbReference>
<dbReference type="AlphaFoldDB" id="A0A9E6UPX3"/>
<dbReference type="CDD" id="cd00390">
    <property type="entry name" value="Urease_gamma"/>
    <property type="match status" value="1"/>
</dbReference>
<dbReference type="Gene3D" id="3.30.280.10">
    <property type="entry name" value="Urease, gamma-like subunit"/>
    <property type="match status" value="1"/>
</dbReference>
<name>A0A9E6UPX3_9HYPH</name>
<evidence type="ECO:0000256" key="1">
    <source>
        <dbReference type="ARBA" id="ARBA00004897"/>
    </source>
</evidence>
<dbReference type="GO" id="GO:0035550">
    <property type="term" value="C:urease complex"/>
    <property type="evidence" value="ECO:0007669"/>
    <property type="project" value="InterPro"/>
</dbReference>
<comment type="subcellular location">
    <subcellularLocation>
        <location evidence="5">Cytoplasm</location>
    </subcellularLocation>
</comment>
<dbReference type="SUPFAM" id="SSF51278">
    <property type="entry name" value="Urease, beta-subunit"/>
    <property type="match status" value="1"/>
</dbReference>
<dbReference type="InterPro" id="IPR002026">
    <property type="entry name" value="Urease_gamma/gamma-beta_su"/>
</dbReference>
<dbReference type="RefSeq" id="WP_261403421.1">
    <property type="nucleotide sequence ID" value="NZ_CP081869.1"/>
</dbReference>
<reference evidence="7" key="1">
    <citation type="submission" date="2021-08" db="EMBL/GenBank/DDBJ databases">
        <authorList>
            <person name="Zhang H."/>
            <person name="Xu M."/>
            <person name="Yu Z."/>
            <person name="Yang L."/>
            <person name="Cai Y."/>
        </authorList>
    </citation>
    <scope>NUCLEOTIDE SEQUENCE</scope>
    <source>
        <strain evidence="7">CHL1</strain>
    </source>
</reference>
<dbReference type="PANTHER" id="PTHR33569">
    <property type="entry name" value="UREASE"/>
    <property type="match status" value="1"/>
</dbReference>
<comment type="similarity">
    <text evidence="5">Belongs to the urease gamma subunit family.</text>
</comment>
<dbReference type="Pfam" id="PF00547">
    <property type="entry name" value="Urease_gamma"/>
    <property type="match status" value="1"/>
</dbReference>
<comment type="subunit">
    <text evidence="5">Heterotrimer of UreA (gamma), UreB (beta) and UreC (alpha) subunits. Three heterotrimers associate to form the active enzyme.</text>
</comment>